<dbReference type="GO" id="GO:0008168">
    <property type="term" value="F:methyltransferase activity"/>
    <property type="evidence" value="ECO:0007669"/>
    <property type="project" value="UniProtKB-KW"/>
</dbReference>
<feature type="domain" description="Methyltransferase" evidence="3">
    <location>
        <begin position="41"/>
        <end position="136"/>
    </location>
</feature>
<dbReference type="RefSeq" id="WP_057023664.1">
    <property type="nucleotide sequence ID" value="NZ_CBCSGQ010000010.1"/>
</dbReference>
<evidence type="ECO:0000259" key="3">
    <source>
        <dbReference type="Pfam" id="PF13649"/>
    </source>
</evidence>
<dbReference type="InterPro" id="IPR029063">
    <property type="entry name" value="SAM-dependent_MTases_sf"/>
</dbReference>
<dbReference type="Gene3D" id="3.40.50.150">
    <property type="entry name" value="Vaccinia Virus protein VP39"/>
    <property type="match status" value="1"/>
</dbReference>
<gene>
    <name evidence="4" type="ORF">NCTC10696_03716</name>
</gene>
<evidence type="ECO:0000256" key="1">
    <source>
        <dbReference type="ARBA" id="ARBA00022603"/>
    </source>
</evidence>
<sequence length="284" mass="32152">MSTIIEQARTLAGYETSSQLLQLRDQDWVLGRAQIQPRRLLDLGCGIGSLLQGAVERWPSLEQVWGIERSQLRLDLAREQLRHVPAEVVLQQGDLLDLPALEQRFDLISMTAVLHWLYPHEDRLFQWVARHLGEQGVFLFTSHHPVSQQGLGGEDELVAEALLAMKLVTPGHVQAHFAEAAVLPMGMRTRPRVALEALVQRHFQVRSIASRSAALRIHSIEEYQRFHAATFGTYFSPLVPPERIEEFFARLGAIAEQRMARQGHVTDIPVSVWRCVRRAEKSGA</sequence>
<name>A0AAX3IAJ3_9PSED</name>
<dbReference type="SUPFAM" id="SSF53335">
    <property type="entry name" value="S-adenosyl-L-methionine-dependent methyltransferases"/>
    <property type="match status" value="1"/>
</dbReference>
<keyword evidence="2" id="KW-0808">Transferase</keyword>
<organism evidence="4 5">
    <name type="scientific">Pseudomonas synxantha</name>
    <dbReference type="NCBI Taxonomy" id="47883"/>
    <lineage>
        <taxon>Bacteria</taxon>
        <taxon>Pseudomonadati</taxon>
        <taxon>Pseudomonadota</taxon>
        <taxon>Gammaproteobacteria</taxon>
        <taxon>Pseudomonadales</taxon>
        <taxon>Pseudomonadaceae</taxon>
        <taxon>Pseudomonas</taxon>
    </lineage>
</organism>
<dbReference type="AlphaFoldDB" id="A0AAX3IAJ3"/>
<dbReference type="Pfam" id="PF13649">
    <property type="entry name" value="Methyltransf_25"/>
    <property type="match status" value="1"/>
</dbReference>
<dbReference type="InterPro" id="IPR041698">
    <property type="entry name" value="Methyltransf_25"/>
</dbReference>
<dbReference type="EMBL" id="LR590482">
    <property type="protein sequence ID" value="VTR01988.1"/>
    <property type="molecule type" value="Genomic_DNA"/>
</dbReference>
<dbReference type="CDD" id="cd02440">
    <property type="entry name" value="AdoMet_MTases"/>
    <property type="match status" value="1"/>
</dbReference>
<evidence type="ECO:0000256" key="2">
    <source>
        <dbReference type="ARBA" id="ARBA00022679"/>
    </source>
</evidence>
<dbReference type="GO" id="GO:0032259">
    <property type="term" value="P:methylation"/>
    <property type="evidence" value="ECO:0007669"/>
    <property type="project" value="UniProtKB-KW"/>
</dbReference>
<dbReference type="PANTHER" id="PTHR43861:SF1">
    <property type="entry name" value="TRANS-ACONITATE 2-METHYLTRANSFERASE"/>
    <property type="match status" value="1"/>
</dbReference>
<proteinExistence type="predicted"/>
<evidence type="ECO:0000313" key="4">
    <source>
        <dbReference type="EMBL" id="VTR01988.1"/>
    </source>
</evidence>
<keyword evidence="1" id="KW-0489">Methyltransferase</keyword>
<dbReference type="PANTHER" id="PTHR43861">
    <property type="entry name" value="TRANS-ACONITATE 2-METHYLTRANSFERASE-RELATED"/>
    <property type="match status" value="1"/>
</dbReference>
<reference evidence="4 5" key="1">
    <citation type="submission" date="2019-05" db="EMBL/GenBank/DDBJ databases">
        <authorList>
            <consortium name="Pathogen Informatics"/>
        </authorList>
    </citation>
    <scope>NUCLEOTIDE SEQUENCE [LARGE SCALE GENOMIC DNA]</scope>
    <source>
        <strain evidence="4 5">NCTC10696</strain>
    </source>
</reference>
<protein>
    <submittedName>
        <fullName evidence="4">Trans-aconitate 2-methyltransferase</fullName>
    </submittedName>
</protein>
<dbReference type="Proteomes" id="UP000306562">
    <property type="component" value="Chromosome"/>
</dbReference>
<evidence type="ECO:0000313" key="5">
    <source>
        <dbReference type="Proteomes" id="UP000306562"/>
    </source>
</evidence>
<accession>A0AAX3IAJ3</accession>